<sequence>MPRYQTKKPASTANQDESSTQRSAEDQCMPVSDFKYRCSKVPVAKATPKTTSDSILPKTLPLTTSDAGINQPDSKQSLPSGQHPRIETPSIGHKENTNNVADPSQHLRIETPSIGHKGNTNNFADPRPATLTTSCSDHQPLDPSRHSCNPQPSEIIPPPTSTINVGKKIMVPLGHIQKSLISLAQDESCSSNPSPFADNPNQPFHTSIPFHLISGSPVTNSQSPPKPPVIICVSDVNPEPDHFKGFEVSTSDSSTQTAKDSDSEIVASFLTCTNKVISVQESPELEQPKVASAPRLDSPLPESQDHPSNSSTRDADPIIAADLFNPTGQTANNSVLETNLQTFLQLRALSELLVLTGLLALTAHFRNLHIPAIFLKPVPQILFQLQKQYFFHGCRRSYFSCKIPNPTQAVNSFDLEINVGSQANQVKSVIEPLGEPQKETARLDGQLLEPNHQPINISSTSVADTILIPAFTIPIKTPHSERKPSTQLGQPRALSSPSTHELESSLEYLDAEIPVSPVPTQISHKPASTVSEPSCNLGSLINWTPPATDLKCIVSQSTLDQPKAPWVHCNNPQQSVPKTLDNPESLQQGSGQTDLAAGSPGQELHPNHCSELNLQVSMTNPDNTSHSVTARKARTRLVICNLDDEEIPLLPVDEPPAGPGSERSSETNVQRPADHVTTPANSASTGNNETNQRVWRGKYC</sequence>
<keyword evidence="3" id="KW-1185">Reference proteome</keyword>
<dbReference type="AlphaFoldDB" id="A0A2N5TN97"/>
<accession>A0A2N5TN97</accession>
<organism evidence="2 3">
    <name type="scientific">Puccinia coronata f. sp. avenae</name>
    <dbReference type="NCBI Taxonomy" id="200324"/>
    <lineage>
        <taxon>Eukaryota</taxon>
        <taxon>Fungi</taxon>
        <taxon>Dikarya</taxon>
        <taxon>Basidiomycota</taxon>
        <taxon>Pucciniomycotina</taxon>
        <taxon>Pucciniomycetes</taxon>
        <taxon>Pucciniales</taxon>
        <taxon>Pucciniaceae</taxon>
        <taxon>Puccinia</taxon>
    </lineage>
</organism>
<feature type="region of interest" description="Disordered" evidence="1">
    <location>
        <begin position="1"/>
        <end position="162"/>
    </location>
</feature>
<feature type="compositionally biased region" description="Polar residues" evidence="1">
    <location>
        <begin position="8"/>
        <end position="22"/>
    </location>
</feature>
<gene>
    <name evidence="2" type="ORF">PCANC_26900</name>
</gene>
<feature type="region of interest" description="Disordered" evidence="1">
    <location>
        <begin position="570"/>
        <end position="607"/>
    </location>
</feature>
<reference evidence="2 3" key="1">
    <citation type="submission" date="2017-11" db="EMBL/GenBank/DDBJ databases">
        <title>De novo assembly and phasing of dikaryotic genomes from two isolates of Puccinia coronata f. sp. avenae, the causal agent of oat crown rust.</title>
        <authorList>
            <person name="Miller M.E."/>
            <person name="Zhang Y."/>
            <person name="Omidvar V."/>
            <person name="Sperschneider J."/>
            <person name="Schwessinger B."/>
            <person name="Raley C."/>
            <person name="Palmer J.M."/>
            <person name="Garnica D."/>
            <person name="Upadhyaya N."/>
            <person name="Rathjen J."/>
            <person name="Taylor J.M."/>
            <person name="Park R.F."/>
            <person name="Dodds P.N."/>
            <person name="Hirsch C.D."/>
            <person name="Kianian S.F."/>
            <person name="Figueroa M."/>
        </authorList>
    </citation>
    <scope>NUCLEOTIDE SEQUENCE [LARGE SCALE GENOMIC DNA]</scope>
    <source>
        <strain evidence="2">12NC29</strain>
    </source>
</reference>
<proteinExistence type="predicted"/>
<feature type="compositionally biased region" description="Polar residues" evidence="1">
    <location>
        <begin position="485"/>
        <end position="499"/>
    </location>
</feature>
<feature type="compositionally biased region" description="Polar residues" evidence="1">
    <location>
        <begin position="570"/>
        <end position="593"/>
    </location>
</feature>
<feature type="region of interest" description="Disordered" evidence="1">
    <location>
        <begin position="649"/>
        <end position="700"/>
    </location>
</feature>
<name>A0A2N5TN97_9BASI</name>
<evidence type="ECO:0000313" key="3">
    <source>
        <dbReference type="Proteomes" id="UP000235388"/>
    </source>
</evidence>
<feature type="region of interest" description="Disordered" evidence="1">
    <location>
        <begin position="281"/>
        <end position="314"/>
    </location>
</feature>
<dbReference type="EMBL" id="PGCJ01000511">
    <property type="protein sequence ID" value="PLW26970.1"/>
    <property type="molecule type" value="Genomic_DNA"/>
</dbReference>
<feature type="region of interest" description="Disordered" evidence="1">
    <location>
        <begin position="477"/>
        <end position="501"/>
    </location>
</feature>
<evidence type="ECO:0000256" key="1">
    <source>
        <dbReference type="SAM" id="MobiDB-lite"/>
    </source>
</evidence>
<feature type="compositionally biased region" description="Polar residues" evidence="1">
    <location>
        <begin position="678"/>
        <end position="693"/>
    </location>
</feature>
<dbReference type="Proteomes" id="UP000235388">
    <property type="component" value="Unassembled WGS sequence"/>
</dbReference>
<feature type="compositionally biased region" description="Polar residues" evidence="1">
    <location>
        <begin position="61"/>
        <end position="80"/>
    </location>
</feature>
<protein>
    <submittedName>
        <fullName evidence="2">Uncharacterized protein</fullName>
    </submittedName>
</protein>
<evidence type="ECO:0000313" key="2">
    <source>
        <dbReference type="EMBL" id="PLW26970.1"/>
    </source>
</evidence>
<comment type="caution">
    <text evidence="2">The sequence shown here is derived from an EMBL/GenBank/DDBJ whole genome shotgun (WGS) entry which is preliminary data.</text>
</comment>